<dbReference type="SUPFAM" id="SSF51197">
    <property type="entry name" value="Clavaminate synthase-like"/>
    <property type="match status" value="1"/>
</dbReference>
<feature type="compositionally biased region" description="Low complexity" evidence="1">
    <location>
        <begin position="67"/>
        <end position="83"/>
    </location>
</feature>
<gene>
    <name evidence="2" type="ORF">PSNMU_V1.4_AUG-EV-PASAV3_0074970</name>
</gene>
<feature type="region of interest" description="Disordered" evidence="1">
    <location>
        <begin position="1"/>
        <end position="137"/>
    </location>
</feature>
<feature type="compositionally biased region" description="Basic and acidic residues" evidence="1">
    <location>
        <begin position="109"/>
        <end position="119"/>
    </location>
</feature>
<dbReference type="Gene3D" id="2.60.120.590">
    <property type="entry name" value="Alpha-ketoglutarate-dependent dioxygenase AlkB-like"/>
    <property type="match status" value="1"/>
</dbReference>
<feature type="compositionally biased region" description="Basic residues" evidence="1">
    <location>
        <begin position="371"/>
        <end position="399"/>
    </location>
</feature>
<dbReference type="PANTHER" id="PTHR42256:SF1">
    <property type="entry name" value="FE2OG DIOXYGENASE DOMAIN-CONTAINING PROTEIN"/>
    <property type="match status" value="1"/>
</dbReference>
<dbReference type="OrthoDB" id="445341at2759"/>
<feature type="region of interest" description="Disordered" evidence="1">
    <location>
        <begin position="356"/>
        <end position="399"/>
    </location>
</feature>
<feature type="compositionally biased region" description="Basic residues" evidence="1">
    <location>
        <begin position="56"/>
        <end position="66"/>
    </location>
</feature>
<evidence type="ECO:0000313" key="3">
    <source>
        <dbReference type="Proteomes" id="UP000291116"/>
    </source>
</evidence>
<evidence type="ECO:0008006" key="4">
    <source>
        <dbReference type="Google" id="ProtNLM"/>
    </source>
</evidence>
<protein>
    <recommendedName>
        <fullName evidence="4">Fe2OG dioxygenase domain-containing protein</fullName>
    </recommendedName>
</protein>
<accession>A0A448ZEZ4</accession>
<proteinExistence type="predicted"/>
<feature type="compositionally biased region" description="Polar residues" evidence="1">
    <location>
        <begin position="19"/>
        <end position="30"/>
    </location>
</feature>
<name>A0A448ZEZ4_9STRA</name>
<dbReference type="Proteomes" id="UP000291116">
    <property type="component" value="Unassembled WGS sequence"/>
</dbReference>
<reference evidence="2 3" key="1">
    <citation type="submission" date="2019-01" db="EMBL/GenBank/DDBJ databases">
        <authorList>
            <person name="Ferrante I. M."/>
        </authorList>
    </citation>
    <scope>NUCLEOTIDE SEQUENCE [LARGE SCALE GENOMIC DNA]</scope>
    <source>
        <strain evidence="2 3">B856</strain>
    </source>
</reference>
<sequence length="399" mass="45223">MEFLEDVPVSPTKEEVENVPSNRQYSTSYYQKQGKKQDSGKNNNDNNSDDIDNSIGKHKNNSRRRPPQNNKPAARNNNSSSSSRKVKDQTKTPSAVRKPDENLCTDVAPDPRGDDPEHRMTKKSAGRNTESFDPGSTLVRPALRVKVGSPLSKCYNRFPLRHDDVVIVPEMFGPEEDWKLYYQLVEEMTELQQQNVKGTEWISWHEGAHLVAKNPSGSKTFQLIIDYLCDYFRIEKKSIGTRFNWYKDSSDWKPFHHDSAAFNPSRAKTQNITVGVSFGDCRELAFLRADDQSDCRLYFPQPNNGVFSFGRDVNIHWKHGINALSVEEQEAHGINKGRISIILWGLATSVMEEDNSPPLLGADGKGPHAAKNNHKYHGNNRNRGGRNKPQQKKTNGKTN</sequence>
<keyword evidence="3" id="KW-1185">Reference proteome</keyword>
<evidence type="ECO:0000256" key="1">
    <source>
        <dbReference type="SAM" id="MobiDB-lite"/>
    </source>
</evidence>
<evidence type="ECO:0000313" key="2">
    <source>
        <dbReference type="EMBL" id="VEU40595.1"/>
    </source>
</evidence>
<dbReference type="EMBL" id="CAACVS010000291">
    <property type="protein sequence ID" value="VEU40595.1"/>
    <property type="molecule type" value="Genomic_DNA"/>
</dbReference>
<dbReference type="PANTHER" id="PTHR42256">
    <property type="entry name" value="OXOGLUTARATE/IRON-DEPENDENT DIOXYGENASE"/>
    <property type="match status" value="1"/>
</dbReference>
<organism evidence="2 3">
    <name type="scientific">Pseudo-nitzschia multistriata</name>
    <dbReference type="NCBI Taxonomy" id="183589"/>
    <lineage>
        <taxon>Eukaryota</taxon>
        <taxon>Sar</taxon>
        <taxon>Stramenopiles</taxon>
        <taxon>Ochrophyta</taxon>
        <taxon>Bacillariophyta</taxon>
        <taxon>Bacillariophyceae</taxon>
        <taxon>Bacillariophycidae</taxon>
        <taxon>Bacillariales</taxon>
        <taxon>Bacillariaceae</taxon>
        <taxon>Pseudo-nitzschia</taxon>
    </lineage>
</organism>
<dbReference type="InterPro" id="IPR037151">
    <property type="entry name" value="AlkB-like_sf"/>
</dbReference>
<dbReference type="AlphaFoldDB" id="A0A448ZEZ4"/>